<dbReference type="PANTHER" id="PTHR24223:SF330">
    <property type="entry name" value="ATP-BINDING CASSETTE SUB-FAMILY C MEMBER 10"/>
    <property type="match status" value="1"/>
</dbReference>
<dbReference type="FunFam" id="3.40.50.300:FF:000630">
    <property type="entry name" value="ATP-binding cassette (ABC) transporter, putative"/>
    <property type="match status" value="1"/>
</dbReference>
<dbReference type="GO" id="GO:0005524">
    <property type="term" value="F:ATP binding"/>
    <property type="evidence" value="ECO:0007669"/>
    <property type="project" value="UniProtKB-KW"/>
</dbReference>
<evidence type="ECO:0000256" key="3">
    <source>
        <dbReference type="ARBA" id="ARBA00022741"/>
    </source>
</evidence>
<evidence type="ECO:0000313" key="8">
    <source>
        <dbReference type="EMBL" id="KAH9632342.1"/>
    </source>
</evidence>
<evidence type="ECO:0000256" key="6">
    <source>
        <dbReference type="ARBA" id="ARBA00023136"/>
    </source>
</evidence>
<comment type="caution">
    <text evidence="8">The sequence shown here is derived from an EMBL/GenBank/DDBJ whole genome shotgun (WGS) entry which is preliminary data.</text>
</comment>
<dbReference type="Gene3D" id="3.40.50.300">
    <property type="entry name" value="P-loop containing nucleotide triphosphate hydrolases"/>
    <property type="match status" value="1"/>
</dbReference>
<protein>
    <recommendedName>
        <fullName evidence="7">ABC transporter domain-containing protein</fullName>
    </recommendedName>
</protein>
<dbReference type="GO" id="GO:0042626">
    <property type="term" value="F:ATPase-coupled transmembrane transporter activity"/>
    <property type="evidence" value="ECO:0007669"/>
    <property type="project" value="TreeGrafter"/>
</dbReference>
<sequence length="306" mass="32317">MSRGAELVEAWQRAALGAAAAAQWLALRLQAAAAAVVAAAALLAVLQRTMHAADPVDGDPPPYGWPSQGVIEFEDVFLKYSGRENGVMALNGVSFSTHPGEKLGVVGRTGAGKSSLLTALLRLAPLARGRILIDGVDISKLHLHSLRSRIGVIPQEPFIFSGSVRENVDPLGQYLDGEVWRALDACGARPLVDARGGLRAPAAHATLSRGHAQLLCVVRALLHRPKILLVDEATANLDNEAERQILDAIRCSFGGSSVLQVAHRPAGVLHAARVLVLAAGRAVDIRAPDLALADHSSHLYQLVYGS</sequence>
<evidence type="ECO:0000256" key="2">
    <source>
        <dbReference type="ARBA" id="ARBA00022692"/>
    </source>
</evidence>
<dbReference type="AlphaFoldDB" id="A0A922SC26"/>
<accession>A0A922SC26</accession>
<dbReference type="GO" id="GO:0016887">
    <property type="term" value="F:ATP hydrolysis activity"/>
    <property type="evidence" value="ECO:0007669"/>
    <property type="project" value="InterPro"/>
</dbReference>
<dbReference type="GO" id="GO:0016020">
    <property type="term" value="C:membrane"/>
    <property type="evidence" value="ECO:0007669"/>
    <property type="project" value="TreeGrafter"/>
</dbReference>
<evidence type="ECO:0000256" key="1">
    <source>
        <dbReference type="ARBA" id="ARBA00022448"/>
    </source>
</evidence>
<evidence type="ECO:0000256" key="4">
    <source>
        <dbReference type="ARBA" id="ARBA00022840"/>
    </source>
</evidence>
<evidence type="ECO:0000259" key="7">
    <source>
        <dbReference type="PROSITE" id="PS50893"/>
    </source>
</evidence>
<reference evidence="8" key="1">
    <citation type="journal article" date="2021" name="G3 (Bethesda)">
        <title>Genome and transcriptome analysis of the beet armyworm Spodoptera exigua reveals targets for pest control. .</title>
        <authorList>
            <person name="Simon S."/>
            <person name="Breeschoten T."/>
            <person name="Jansen H.J."/>
            <person name="Dirks R.P."/>
            <person name="Schranz M.E."/>
            <person name="Ros V.I.D."/>
        </authorList>
    </citation>
    <scope>NUCLEOTIDE SEQUENCE</scope>
    <source>
        <strain evidence="8">TB_SE_WUR_2020</strain>
    </source>
</reference>
<name>A0A922SC26_SPOEX</name>
<dbReference type="PANTHER" id="PTHR24223">
    <property type="entry name" value="ATP-BINDING CASSETTE SUB-FAMILY C"/>
    <property type="match status" value="1"/>
</dbReference>
<dbReference type="InterPro" id="IPR027417">
    <property type="entry name" value="P-loop_NTPase"/>
</dbReference>
<dbReference type="InterPro" id="IPR003439">
    <property type="entry name" value="ABC_transporter-like_ATP-bd"/>
</dbReference>
<dbReference type="EMBL" id="JACEFF010000715">
    <property type="protein sequence ID" value="KAH9632342.1"/>
    <property type="molecule type" value="Genomic_DNA"/>
</dbReference>
<evidence type="ECO:0000256" key="5">
    <source>
        <dbReference type="ARBA" id="ARBA00022989"/>
    </source>
</evidence>
<organism evidence="8 9">
    <name type="scientific">Spodoptera exigua</name>
    <name type="common">Beet armyworm</name>
    <name type="synonym">Noctua fulgens</name>
    <dbReference type="NCBI Taxonomy" id="7107"/>
    <lineage>
        <taxon>Eukaryota</taxon>
        <taxon>Metazoa</taxon>
        <taxon>Ecdysozoa</taxon>
        <taxon>Arthropoda</taxon>
        <taxon>Hexapoda</taxon>
        <taxon>Insecta</taxon>
        <taxon>Pterygota</taxon>
        <taxon>Neoptera</taxon>
        <taxon>Endopterygota</taxon>
        <taxon>Lepidoptera</taxon>
        <taxon>Glossata</taxon>
        <taxon>Ditrysia</taxon>
        <taxon>Noctuoidea</taxon>
        <taxon>Noctuidae</taxon>
        <taxon>Amphipyrinae</taxon>
        <taxon>Spodoptera</taxon>
    </lineage>
</organism>
<dbReference type="SUPFAM" id="SSF52540">
    <property type="entry name" value="P-loop containing nucleoside triphosphate hydrolases"/>
    <property type="match status" value="1"/>
</dbReference>
<keyword evidence="2" id="KW-0812">Transmembrane</keyword>
<feature type="domain" description="ABC transporter" evidence="7">
    <location>
        <begin position="71"/>
        <end position="304"/>
    </location>
</feature>
<gene>
    <name evidence="8" type="ORF">HF086_010267</name>
</gene>
<dbReference type="Pfam" id="PF00005">
    <property type="entry name" value="ABC_tran"/>
    <property type="match status" value="1"/>
</dbReference>
<dbReference type="CDD" id="cd03244">
    <property type="entry name" value="ABCC_MRP_domain2"/>
    <property type="match status" value="1"/>
</dbReference>
<keyword evidence="1" id="KW-0813">Transport</keyword>
<proteinExistence type="predicted"/>
<keyword evidence="6" id="KW-0472">Membrane</keyword>
<dbReference type="PROSITE" id="PS50893">
    <property type="entry name" value="ABC_TRANSPORTER_2"/>
    <property type="match status" value="1"/>
</dbReference>
<dbReference type="SMART" id="SM00382">
    <property type="entry name" value="AAA"/>
    <property type="match status" value="1"/>
</dbReference>
<dbReference type="Proteomes" id="UP000814243">
    <property type="component" value="Unassembled WGS sequence"/>
</dbReference>
<dbReference type="InterPro" id="IPR003593">
    <property type="entry name" value="AAA+_ATPase"/>
</dbReference>
<keyword evidence="4" id="KW-0067">ATP-binding</keyword>
<keyword evidence="3" id="KW-0547">Nucleotide-binding</keyword>
<dbReference type="InterPro" id="IPR050173">
    <property type="entry name" value="ABC_transporter_C-like"/>
</dbReference>
<evidence type="ECO:0000313" key="9">
    <source>
        <dbReference type="Proteomes" id="UP000814243"/>
    </source>
</evidence>
<keyword evidence="5" id="KW-1133">Transmembrane helix</keyword>